<protein>
    <submittedName>
        <fullName evidence="1">Uncharacterized protein</fullName>
    </submittedName>
</protein>
<proteinExistence type="predicted"/>
<keyword evidence="2" id="KW-1185">Reference proteome</keyword>
<organism evidence="1 2">
    <name type="scientific">Corynebacterium durum F0235</name>
    <dbReference type="NCBI Taxonomy" id="1035195"/>
    <lineage>
        <taxon>Bacteria</taxon>
        <taxon>Bacillati</taxon>
        <taxon>Actinomycetota</taxon>
        <taxon>Actinomycetes</taxon>
        <taxon>Mycobacteriales</taxon>
        <taxon>Corynebacteriaceae</taxon>
        <taxon>Corynebacterium</taxon>
    </lineage>
</organism>
<evidence type="ECO:0000313" key="1">
    <source>
        <dbReference type="EMBL" id="EKX88868.1"/>
    </source>
</evidence>
<dbReference type="AlphaFoldDB" id="L1MCA6"/>
<dbReference type="STRING" id="1035195.HMPREF9997_02094"/>
<dbReference type="HOGENOM" id="CLU_117103_1_0_11"/>
<dbReference type="RefSeq" id="WP_006061518.1">
    <property type="nucleotide sequence ID" value="NZ_KB290820.1"/>
</dbReference>
<gene>
    <name evidence="1" type="ORF">HMPREF9997_02094</name>
</gene>
<dbReference type="PATRIC" id="fig|1035195.3.peg.1874"/>
<reference evidence="1 2" key="1">
    <citation type="submission" date="2012-05" db="EMBL/GenBank/DDBJ databases">
        <authorList>
            <person name="Weinstock G."/>
            <person name="Sodergren E."/>
            <person name="Lobos E.A."/>
            <person name="Fulton L."/>
            <person name="Fulton R."/>
            <person name="Courtney L."/>
            <person name="Fronick C."/>
            <person name="O'Laughlin M."/>
            <person name="Godfrey J."/>
            <person name="Wilson R.M."/>
            <person name="Miner T."/>
            <person name="Farmer C."/>
            <person name="Delehaunty K."/>
            <person name="Cordes M."/>
            <person name="Minx P."/>
            <person name="Tomlinson C."/>
            <person name="Chen J."/>
            <person name="Wollam A."/>
            <person name="Pepin K.H."/>
            <person name="Bhonagiri V."/>
            <person name="Zhang X."/>
            <person name="Suruliraj S."/>
            <person name="Warren W."/>
            <person name="Mitreva M."/>
            <person name="Mardis E.R."/>
            <person name="Wilson R.K."/>
        </authorList>
    </citation>
    <scope>NUCLEOTIDE SEQUENCE [LARGE SCALE GENOMIC DNA]</scope>
    <source>
        <strain evidence="1 2">F0235</strain>
    </source>
</reference>
<dbReference type="EMBL" id="AMEM01000034">
    <property type="protein sequence ID" value="EKX88868.1"/>
    <property type="molecule type" value="Genomic_DNA"/>
</dbReference>
<dbReference type="Proteomes" id="UP000010445">
    <property type="component" value="Unassembled WGS sequence"/>
</dbReference>
<name>L1MCA6_9CORY</name>
<evidence type="ECO:0000313" key="2">
    <source>
        <dbReference type="Proteomes" id="UP000010445"/>
    </source>
</evidence>
<comment type="caution">
    <text evidence="1">The sequence shown here is derived from an EMBL/GenBank/DDBJ whole genome shotgun (WGS) entry which is preliminary data.</text>
</comment>
<accession>L1MCA6</accession>
<sequence length="172" mass="17875">MSTETHDTYAGNNALLDDTLLNDTLPSRITQAVGAGLFMAVPDYVDSRPLRWLVRGGIAAGTVGLVAYFNSIDDDPNNDPAIIMDRVKQRVGDLGFGDGPESDDVIGDFDSPLKTWGILGAGAVGVATVLKVNGAVNKVLAGGLRKVGVGRPHTALGVLTGSAVFALSGRER</sequence>
<dbReference type="eggNOG" id="ENOG50321B6">
    <property type="taxonomic scope" value="Bacteria"/>
</dbReference>
<dbReference type="OrthoDB" id="4427349at2"/>